<dbReference type="InterPro" id="IPR036280">
    <property type="entry name" value="Multihaem_cyt_sf"/>
</dbReference>
<dbReference type="Gene3D" id="1.10.1130.10">
    <property type="entry name" value="Flavocytochrome C3, Chain A"/>
    <property type="match status" value="1"/>
</dbReference>
<sequence>MKNSIISIFLILTFPLIAFSDYVGTDVCKTCHIKQYENFIKYSRMSRSFDAVEKMKNKLTQEELNSCYQCHTTGYGKKGGFVSIEKTPNLKHTGCEVCHGPGKKHVETKNAKYITRKFTLQICEPCHTEERIRAFRFKPLLYGGAH</sequence>
<dbReference type="PANTHER" id="PTHR35038:SF8">
    <property type="entry name" value="C-TYPE POLYHEME CYTOCHROME OMCC"/>
    <property type="match status" value="1"/>
</dbReference>
<dbReference type="RefSeq" id="WP_059176285.1">
    <property type="nucleotide sequence ID" value="NZ_BCNO01000001.1"/>
</dbReference>
<dbReference type="Proteomes" id="UP000054976">
    <property type="component" value="Unassembled WGS sequence"/>
</dbReference>
<protein>
    <submittedName>
        <fullName evidence="3">Cytochrome c554 and c-prime</fullName>
    </submittedName>
</protein>
<dbReference type="OrthoDB" id="9814800at2"/>
<comment type="caution">
    <text evidence="3">The sequence shown here is derived from an EMBL/GenBank/DDBJ whole genome shotgun (WGS) entry which is preliminary data.</text>
</comment>
<feature type="domain" description="Cytochrome c-552/4" evidence="2">
    <location>
        <begin position="27"/>
        <end position="100"/>
    </location>
</feature>
<dbReference type="Pfam" id="PF13435">
    <property type="entry name" value="Cytochrome_C554"/>
    <property type="match status" value="1"/>
</dbReference>
<dbReference type="AlphaFoldDB" id="A0A0U9HP85"/>
<evidence type="ECO:0000313" key="4">
    <source>
        <dbReference type="Proteomes" id="UP000054976"/>
    </source>
</evidence>
<gene>
    <name evidence="3" type="ORF">TAGGR_11065</name>
</gene>
<keyword evidence="1" id="KW-0732">Signal</keyword>
<keyword evidence="4" id="KW-1185">Reference proteome</keyword>
<organism evidence="3 4">
    <name type="scientific">Thermodesulfovibrio aggregans</name>
    <dbReference type="NCBI Taxonomy" id="86166"/>
    <lineage>
        <taxon>Bacteria</taxon>
        <taxon>Pseudomonadati</taxon>
        <taxon>Nitrospirota</taxon>
        <taxon>Thermodesulfovibrionia</taxon>
        <taxon>Thermodesulfovibrionales</taxon>
        <taxon>Thermodesulfovibrionaceae</taxon>
        <taxon>Thermodesulfovibrio</taxon>
    </lineage>
</organism>
<dbReference type="InterPro" id="IPR023155">
    <property type="entry name" value="Cyt_c-552/4"/>
</dbReference>
<name>A0A0U9HP85_9BACT</name>
<proteinExistence type="predicted"/>
<dbReference type="InterPro" id="IPR051829">
    <property type="entry name" value="Multiheme_Cytochr_ET"/>
</dbReference>
<evidence type="ECO:0000259" key="2">
    <source>
        <dbReference type="Pfam" id="PF13435"/>
    </source>
</evidence>
<dbReference type="EMBL" id="BCNO01000001">
    <property type="protein sequence ID" value="GAQ94872.1"/>
    <property type="molecule type" value="Genomic_DNA"/>
</dbReference>
<evidence type="ECO:0000256" key="1">
    <source>
        <dbReference type="ARBA" id="ARBA00022729"/>
    </source>
</evidence>
<accession>A0A0U9HP85</accession>
<reference evidence="4" key="1">
    <citation type="submission" date="2016-01" db="EMBL/GenBank/DDBJ databases">
        <title>Draft genome sequence of Thermodesulfovibrio aggregans strain TGE-P1.</title>
        <authorList>
            <person name="Sekiguchi Y."/>
            <person name="Ohashi A."/>
            <person name="Matsuura N."/>
            <person name="Tourlousse M.D."/>
        </authorList>
    </citation>
    <scope>NUCLEOTIDE SEQUENCE [LARGE SCALE GENOMIC DNA]</scope>
    <source>
        <strain evidence="4">TGE-P1</strain>
    </source>
</reference>
<dbReference type="PANTHER" id="PTHR35038">
    <property type="entry name" value="DISSIMILATORY SULFITE REDUCTASE SIRA"/>
    <property type="match status" value="1"/>
</dbReference>
<dbReference type="STRING" id="86166.TAGGR_11065"/>
<evidence type="ECO:0000313" key="3">
    <source>
        <dbReference type="EMBL" id="GAQ94872.1"/>
    </source>
</evidence>
<dbReference type="SUPFAM" id="SSF48695">
    <property type="entry name" value="Multiheme cytochromes"/>
    <property type="match status" value="1"/>
</dbReference>